<evidence type="ECO:0000256" key="2">
    <source>
        <dbReference type="ARBA" id="ARBA00022679"/>
    </source>
</evidence>
<organism evidence="4 5">
    <name type="scientific">Magallana gigas</name>
    <name type="common">Pacific oyster</name>
    <name type="synonym">Crassostrea gigas</name>
    <dbReference type="NCBI Taxonomy" id="29159"/>
    <lineage>
        <taxon>Eukaryota</taxon>
        <taxon>Metazoa</taxon>
        <taxon>Spiralia</taxon>
        <taxon>Lophotrochozoa</taxon>
        <taxon>Mollusca</taxon>
        <taxon>Bivalvia</taxon>
        <taxon>Autobranchia</taxon>
        <taxon>Pteriomorphia</taxon>
        <taxon>Ostreida</taxon>
        <taxon>Ostreoidea</taxon>
        <taxon>Ostreidae</taxon>
        <taxon>Magallana</taxon>
    </lineage>
</organism>
<evidence type="ECO:0000259" key="3">
    <source>
        <dbReference type="Pfam" id="PF00685"/>
    </source>
</evidence>
<keyword evidence="5" id="KW-1185">Reference proteome</keyword>
<comment type="similarity">
    <text evidence="1">Belongs to the sulfotransferase 1 family.</text>
</comment>
<reference evidence="4" key="1">
    <citation type="submission" date="2022-08" db="UniProtKB">
        <authorList>
            <consortium name="EnsemblMetazoa"/>
        </authorList>
    </citation>
    <scope>IDENTIFICATION</scope>
    <source>
        <strain evidence="4">05x7-T-G4-1.051#20</strain>
    </source>
</reference>
<accession>A0A8W8HMA0</accession>
<keyword evidence="2" id="KW-0808">Transferase</keyword>
<dbReference type="Proteomes" id="UP000005408">
    <property type="component" value="Unassembled WGS sequence"/>
</dbReference>
<dbReference type="InterPro" id="IPR027417">
    <property type="entry name" value="P-loop_NTPase"/>
</dbReference>
<name>A0A8W8HMA0_MAGGI</name>
<dbReference type="GO" id="GO:0008146">
    <property type="term" value="F:sulfotransferase activity"/>
    <property type="evidence" value="ECO:0007669"/>
    <property type="project" value="InterPro"/>
</dbReference>
<feature type="domain" description="Sulfotransferase" evidence="3">
    <location>
        <begin position="50"/>
        <end position="135"/>
    </location>
</feature>
<evidence type="ECO:0000313" key="4">
    <source>
        <dbReference type="EnsemblMetazoa" id="G10222.1:cds"/>
    </source>
</evidence>
<dbReference type="SUPFAM" id="SSF52540">
    <property type="entry name" value="P-loop containing nucleoside triphosphate hydrolases"/>
    <property type="match status" value="1"/>
</dbReference>
<protein>
    <recommendedName>
        <fullName evidence="3">Sulfotransferase domain-containing protein</fullName>
    </recommendedName>
</protein>
<dbReference type="PANTHER" id="PTHR11783">
    <property type="entry name" value="SULFOTRANSFERASE SULT"/>
    <property type="match status" value="1"/>
</dbReference>
<evidence type="ECO:0000256" key="1">
    <source>
        <dbReference type="ARBA" id="ARBA00005771"/>
    </source>
</evidence>
<sequence length="153" mass="18017">MLKYNLLPHLKVYLQAGNFSPKLLRIFHIDQRRQRMLFDPVFYVFSKINAGTHWVREIVSMLLRGKAEYSSDPLHSIDFYDSSYIKKLQSPRILQSHLPFRYLPNEVKRQGRILHVSRNPKDTAVSLFCMLKKLTFMHGSFSGSFHALLQCIF</sequence>
<dbReference type="EnsemblMetazoa" id="G10222.1">
    <property type="protein sequence ID" value="G10222.1:cds"/>
    <property type="gene ID" value="G10222"/>
</dbReference>
<evidence type="ECO:0000313" key="5">
    <source>
        <dbReference type="Proteomes" id="UP000005408"/>
    </source>
</evidence>
<dbReference type="InterPro" id="IPR000863">
    <property type="entry name" value="Sulfotransferase_dom"/>
</dbReference>
<dbReference type="Pfam" id="PF00685">
    <property type="entry name" value="Sulfotransfer_1"/>
    <property type="match status" value="1"/>
</dbReference>
<proteinExistence type="inferred from homology"/>
<dbReference type="AlphaFoldDB" id="A0A8W8HMA0"/>
<dbReference type="Gene3D" id="3.40.50.300">
    <property type="entry name" value="P-loop containing nucleotide triphosphate hydrolases"/>
    <property type="match status" value="1"/>
</dbReference>